<evidence type="ECO:0000313" key="13">
    <source>
        <dbReference type="EMBL" id="CAD7704766.1"/>
    </source>
</evidence>
<evidence type="ECO:0000313" key="14">
    <source>
        <dbReference type="Proteomes" id="UP000708148"/>
    </source>
</evidence>
<dbReference type="GO" id="GO:0046872">
    <property type="term" value="F:metal ion binding"/>
    <property type="evidence" value="ECO:0007669"/>
    <property type="project" value="UniProtKB-KW"/>
</dbReference>
<dbReference type="Proteomes" id="UP000708148">
    <property type="component" value="Unassembled WGS sequence"/>
</dbReference>
<comment type="cofactor">
    <cofactor evidence="1">
        <name>Zn(2+)</name>
        <dbReference type="ChEBI" id="CHEBI:29105"/>
    </cofactor>
</comment>
<evidence type="ECO:0000256" key="5">
    <source>
        <dbReference type="ARBA" id="ARBA00022741"/>
    </source>
</evidence>
<dbReference type="SUPFAM" id="SSF52374">
    <property type="entry name" value="Nucleotidylyl transferase"/>
    <property type="match status" value="1"/>
</dbReference>
<comment type="caution">
    <text evidence="13">The sequence shown here is derived from an EMBL/GenBank/DDBJ whole genome shotgun (WGS) entry which is preliminary data.</text>
</comment>
<dbReference type="OrthoDB" id="438179at2759"/>
<dbReference type="GO" id="GO:0004817">
    <property type="term" value="F:cysteine-tRNA ligase activity"/>
    <property type="evidence" value="ECO:0007669"/>
    <property type="project" value="UniProtKB-EC"/>
</dbReference>
<evidence type="ECO:0000256" key="8">
    <source>
        <dbReference type="ARBA" id="ARBA00022917"/>
    </source>
</evidence>
<evidence type="ECO:0000256" key="7">
    <source>
        <dbReference type="ARBA" id="ARBA00022840"/>
    </source>
</evidence>
<feature type="coiled-coil region" evidence="11">
    <location>
        <begin position="125"/>
        <end position="152"/>
    </location>
</feature>
<dbReference type="Gene3D" id="3.40.50.620">
    <property type="entry name" value="HUPs"/>
    <property type="match status" value="2"/>
</dbReference>
<accession>A0A8S1JC96</accession>
<dbReference type="PANTHER" id="PTHR10890:SF3">
    <property type="entry name" value="CYSTEINE--TRNA LIGASE, CYTOPLASMIC"/>
    <property type="match status" value="1"/>
</dbReference>
<feature type="domain" description="tRNA synthetases class I catalytic" evidence="12">
    <location>
        <begin position="42"/>
        <end position="472"/>
    </location>
</feature>
<dbReference type="NCBIfam" id="TIGR00435">
    <property type="entry name" value="cysS"/>
    <property type="match status" value="1"/>
</dbReference>
<dbReference type="GO" id="GO:0006423">
    <property type="term" value="P:cysteinyl-tRNA aminoacylation"/>
    <property type="evidence" value="ECO:0007669"/>
    <property type="project" value="InterPro"/>
</dbReference>
<keyword evidence="8" id="KW-0648">Protein biosynthesis</keyword>
<dbReference type="InterPro" id="IPR032678">
    <property type="entry name" value="tRNA-synt_1_cat_dom"/>
</dbReference>
<keyword evidence="7" id="KW-0067">ATP-binding</keyword>
<name>A0A8S1JC96_9CHLO</name>
<organism evidence="13 14">
    <name type="scientific">Ostreobium quekettii</name>
    <dbReference type="NCBI Taxonomy" id="121088"/>
    <lineage>
        <taxon>Eukaryota</taxon>
        <taxon>Viridiplantae</taxon>
        <taxon>Chlorophyta</taxon>
        <taxon>core chlorophytes</taxon>
        <taxon>Ulvophyceae</taxon>
        <taxon>TCBD clade</taxon>
        <taxon>Bryopsidales</taxon>
        <taxon>Ostreobineae</taxon>
        <taxon>Ostreobiaceae</taxon>
        <taxon>Ostreobium</taxon>
    </lineage>
</organism>
<dbReference type="InterPro" id="IPR024909">
    <property type="entry name" value="Cys-tRNA/MSH_ligase"/>
</dbReference>
<dbReference type="Pfam" id="PF01406">
    <property type="entry name" value="tRNA-synt_1e"/>
    <property type="match status" value="1"/>
</dbReference>
<reference evidence="13" key="1">
    <citation type="submission" date="2020-12" db="EMBL/GenBank/DDBJ databases">
        <authorList>
            <person name="Iha C."/>
        </authorList>
    </citation>
    <scope>NUCLEOTIDE SEQUENCE</scope>
</reference>
<dbReference type="EC" id="6.1.1.16" evidence="2"/>
<evidence type="ECO:0000256" key="4">
    <source>
        <dbReference type="ARBA" id="ARBA00022723"/>
    </source>
</evidence>
<dbReference type="GO" id="GO:0005524">
    <property type="term" value="F:ATP binding"/>
    <property type="evidence" value="ECO:0007669"/>
    <property type="project" value="UniProtKB-KW"/>
</dbReference>
<dbReference type="InterPro" id="IPR015803">
    <property type="entry name" value="Cys-tRNA-ligase"/>
</dbReference>
<keyword evidence="5" id="KW-0547">Nucleotide-binding</keyword>
<keyword evidence="4" id="KW-0479">Metal-binding</keyword>
<dbReference type="GO" id="GO:0005737">
    <property type="term" value="C:cytoplasm"/>
    <property type="evidence" value="ECO:0007669"/>
    <property type="project" value="TreeGrafter"/>
</dbReference>
<evidence type="ECO:0000256" key="1">
    <source>
        <dbReference type="ARBA" id="ARBA00001947"/>
    </source>
</evidence>
<evidence type="ECO:0000256" key="3">
    <source>
        <dbReference type="ARBA" id="ARBA00022598"/>
    </source>
</evidence>
<proteinExistence type="predicted"/>
<evidence type="ECO:0000256" key="9">
    <source>
        <dbReference type="ARBA" id="ARBA00023146"/>
    </source>
</evidence>
<dbReference type="PANTHER" id="PTHR10890">
    <property type="entry name" value="CYSTEINYL-TRNA SYNTHETASE"/>
    <property type="match status" value="1"/>
</dbReference>
<keyword evidence="9" id="KW-0030">Aminoacyl-tRNA synthetase</keyword>
<protein>
    <recommendedName>
        <fullName evidence="2">cysteine--tRNA ligase</fullName>
        <ecNumber evidence="2">6.1.1.16</ecNumber>
    </recommendedName>
    <alternativeName>
        <fullName evidence="10">Cysteinyl-tRNA synthetase</fullName>
    </alternativeName>
</protein>
<keyword evidence="6" id="KW-0862">Zinc</keyword>
<dbReference type="CDD" id="cd00672">
    <property type="entry name" value="CysRS_core"/>
    <property type="match status" value="1"/>
</dbReference>
<dbReference type="InterPro" id="IPR014729">
    <property type="entry name" value="Rossmann-like_a/b/a_fold"/>
</dbReference>
<dbReference type="EMBL" id="CAJHUC010002952">
    <property type="protein sequence ID" value="CAD7704766.1"/>
    <property type="molecule type" value="Genomic_DNA"/>
</dbReference>
<keyword evidence="11" id="KW-0175">Coiled coil</keyword>
<dbReference type="PRINTS" id="PR00983">
    <property type="entry name" value="TRNASYNTHCYS"/>
</dbReference>
<evidence type="ECO:0000259" key="12">
    <source>
        <dbReference type="Pfam" id="PF01406"/>
    </source>
</evidence>
<keyword evidence="14" id="KW-1185">Reference proteome</keyword>
<evidence type="ECO:0000256" key="2">
    <source>
        <dbReference type="ARBA" id="ARBA00012832"/>
    </source>
</evidence>
<keyword evidence="3" id="KW-0436">Ligase</keyword>
<sequence>MAAVGGKREWYPPERGEPRELVLYNSLLDEKVPFVPAAGAGSKSITWYTCGPTVYDSAHMGHARNYVTFDIVRRVLEDYFGYDCLFVMNVTDVDDKIILRARRNHLLKEYRAGAAGAQQIADDCRKAIEWALAKQQAKVDAAKQRVAEEAALLSDEGTVKPGAQRRVDELQGIHDQELLKLSKVQQALDGLKALPVECKDGGETSVSADEVLKVGGDYLAEFLDKERGAQVTDLSIFRAHAAKYEAEFLEDMDALGCRPPDAFTRVSEYIPEIVKYVEGIVNAGMAYESNSSVYFDTQSFRTQGHVYAKLKPWAVGSSALAAEGEANFETTEKKSPNDFALWKASKPGEPYWDSPWGQGRPGWHIECSAMASAIAGSKLDIHTGGEDLRFPHHDNELAQAEAFYHCEGCRQWVNYFLHSGHLSIEGYKMSKSLKNFITIREALKSFTPRQFRLMFVLQPWNKPMMYGEQSREEMKAKEAMLKNFFQNIDVAIRKSDVAGMSMKWLVSVEKQKSVGAVSVR</sequence>
<gene>
    <name evidence="13" type="ORF">OSTQU699_LOCUS10121</name>
</gene>
<evidence type="ECO:0000256" key="11">
    <source>
        <dbReference type="SAM" id="Coils"/>
    </source>
</evidence>
<evidence type="ECO:0000256" key="10">
    <source>
        <dbReference type="ARBA" id="ARBA00031499"/>
    </source>
</evidence>
<evidence type="ECO:0000256" key="6">
    <source>
        <dbReference type="ARBA" id="ARBA00022833"/>
    </source>
</evidence>
<dbReference type="AlphaFoldDB" id="A0A8S1JC96"/>